<accession>A0A1Z4G9X4</accession>
<reference evidence="1 2" key="1">
    <citation type="submission" date="2017-06" db="EMBL/GenBank/DDBJ databases">
        <title>Genome sequencing of cyanobaciteial culture collection at National Institute for Environmental Studies (NIES).</title>
        <authorList>
            <person name="Hirose Y."/>
            <person name="Shimura Y."/>
            <person name="Fujisawa T."/>
            <person name="Nakamura Y."/>
            <person name="Kawachi M."/>
        </authorList>
    </citation>
    <scope>NUCLEOTIDE SEQUENCE [LARGE SCALE GENOMIC DNA]</scope>
    <source>
        <strain evidence="1 2">NIES-21</strain>
    </source>
</reference>
<name>A0A1Z4G9X4_9CYAN</name>
<protein>
    <submittedName>
        <fullName evidence="1">Uncharacterized protein</fullName>
    </submittedName>
</protein>
<proteinExistence type="predicted"/>
<dbReference type="EMBL" id="AP018174">
    <property type="protein sequence ID" value="BAY14277.1"/>
    <property type="molecule type" value="Genomic_DNA"/>
</dbReference>
<sequence length="51" mass="5719">MYLSLHEFLSRCSGNLQNNLKNSSEIAKTSYKGKIILNPHNESGKALRQLA</sequence>
<organism evidence="1 2">
    <name type="scientific">Anabaenopsis circularis NIES-21</name>
    <dbReference type="NCBI Taxonomy" id="1085406"/>
    <lineage>
        <taxon>Bacteria</taxon>
        <taxon>Bacillati</taxon>
        <taxon>Cyanobacteriota</taxon>
        <taxon>Cyanophyceae</taxon>
        <taxon>Nostocales</taxon>
        <taxon>Nodulariaceae</taxon>
        <taxon>Anabaenopsis</taxon>
    </lineage>
</organism>
<dbReference type="Proteomes" id="UP000218287">
    <property type="component" value="Chromosome"/>
</dbReference>
<dbReference type="AlphaFoldDB" id="A0A1Z4G9X4"/>
<keyword evidence="2" id="KW-1185">Reference proteome</keyword>
<evidence type="ECO:0000313" key="2">
    <source>
        <dbReference type="Proteomes" id="UP000218287"/>
    </source>
</evidence>
<evidence type="ECO:0000313" key="1">
    <source>
        <dbReference type="EMBL" id="BAY14277.1"/>
    </source>
</evidence>
<gene>
    <name evidence="1" type="ORF">NIES21_00340</name>
</gene>